<sequence>MGDVRDAMGKGSSVTYTALNAPNVELQETARSVAVLGKLGS</sequence>
<name>A0ABU5TCK1_9CYAN</name>
<dbReference type="RefSeq" id="WP_323258867.1">
    <property type="nucleotide sequence ID" value="NZ_JAYGIE010000001.1"/>
</dbReference>
<proteinExistence type="predicted"/>
<reference evidence="1 2" key="1">
    <citation type="submission" date="2023-12" db="EMBL/GenBank/DDBJ databases">
        <title>Baltic Sea Cyanobacteria.</title>
        <authorList>
            <person name="Delbaje E."/>
            <person name="Fewer D.P."/>
            <person name="Shishido T.K."/>
        </authorList>
    </citation>
    <scope>NUCLEOTIDE SEQUENCE [LARGE SCALE GENOMIC DNA]</scope>
    <source>
        <strain evidence="1 2">UHCC 0370</strain>
    </source>
</reference>
<dbReference type="Proteomes" id="UP001301388">
    <property type="component" value="Unassembled WGS sequence"/>
</dbReference>
<keyword evidence="2" id="KW-1185">Reference proteome</keyword>
<evidence type="ECO:0000313" key="1">
    <source>
        <dbReference type="EMBL" id="MEA5476006.1"/>
    </source>
</evidence>
<evidence type="ECO:0000313" key="2">
    <source>
        <dbReference type="Proteomes" id="UP001301388"/>
    </source>
</evidence>
<organism evidence="1 2">
    <name type="scientific">Pseudanabaena galeata UHCC 0370</name>
    <dbReference type="NCBI Taxonomy" id="3110310"/>
    <lineage>
        <taxon>Bacteria</taxon>
        <taxon>Bacillati</taxon>
        <taxon>Cyanobacteriota</taxon>
        <taxon>Cyanophyceae</taxon>
        <taxon>Pseudanabaenales</taxon>
        <taxon>Pseudanabaenaceae</taxon>
        <taxon>Pseudanabaena</taxon>
    </lineage>
</organism>
<comment type="caution">
    <text evidence="1">The sequence shown here is derived from an EMBL/GenBank/DDBJ whole genome shotgun (WGS) entry which is preliminary data.</text>
</comment>
<gene>
    <name evidence="1" type="ORF">VB774_00085</name>
</gene>
<dbReference type="EMBL" id="JAYGIE010000001">
    <property type="protein sequence ID" value="MEA5476006.1"/>
    <property type="molecule type" value="Genomic_DNA"/>
</dbReference>
<accession>A0ABU5TCK1</accession>
<protein>
    <submittedName>
        <fullName evidence="1">Uncharacterized protein</fullName>
    </submittedName>
</protein>